<keyword evidence="5" id="KW-1185">Reference proteome</keyword>
<dbReference type="PANTHER" id="PTHR10655">
    <property type="entry name" value="LYSOPHOSPHOLIPASE-RELATED"/>
    <property type="match status" value="1"/>
</dbReference>
<name>A0AA39YJ10_9PEZI</name>
<reference evidence="4" key="1">
    <citation type="submission" date="2023-06" db="EMBL/GenBank/DDBJ databases">
        <title>Genome-scale phylogeny and comparative genomics of the fungal order Sordariales.</title>
        <authorList>
            <consortium name="Lawrence Berkeley National Laboratory"/>
            <person name="Hensen N."/>
            <person name="Bonometti L."/>
            <person name="Westerberg I."/>
            <person name="Brannstrom I.O."/>
            <person name="Guillou S."/>
            <person name="Cros-Aarteil S."/>
            <person name="Calhoun S."/>
            <person name="Haridas S."/>
            <person name="Kuo A."/>
            <person name="Mondo S."/>
            <person name="Pangilinan J."/>
            <person name="Riley R."/>
            <person name="Labutti K."/>
            <person name="Andreopoulos B."/>
            <person name="Lipzen A."/>
            <person name="Chen C."/>
            <person name="Yanf M."/>
            <person name="Daum C."/>
            <person name="Ng V."/>
            <person name="Clum A."/>
            <person name="Steindorff A."/>
            <person name="Ohm R."/>
            <person name="Martin F."/>
            <person name="Silar P."/>
            <person name="Natvig D."/>
            <person name="Lalanne C."/>
            <person name="Gautier V."/>
            <person name="Ament-Velasquez S.L."/>
            <person name="Kruys A."/>
            <person name="Hutchinson M.I."/>
            <person name="Powell A.J."/>
            <person name="Barry K."/>
            <person name="Miller A.N."/>
            <person name="Grigoriev I.V."/>
            <person name="Debuchy R."/>
            <person name="Gladieux P."/>
            <person name="Thoren M.H."/>
            <person name="Johannesson H."/>
        </authorList>
    </citation>
    <scope>NUCLEOTIDE SEQUENCE</scope>
    <source>
        <strain evidence="4">SMH2532-1</strain>
    </source>
</reference>
<comment type="similarity">
    <text evidence="1">Belongs to the AB hydrolase superfamily. AB hydrolase 2 family.</text>
</comment>
<evidence type="ECO:0000313" key="4">
    <source>
        <dbReference type="EMBL" id="KAK0652870.1"/>
    </source>
</evidence>
<organism evidence="4 5">
    <name type="scientific">Cercophora newfieldiana</name>
    <dbReference type="NCBI Taxonomy" id="92897"/>
    <lineage>
        <taxon>Eukaryota</taxon>
        <taxon>Fungi</taxon>
        <taxon>Dikarya</taxon>
        <taxon>Ascomycota</taxon>
        <taxon>Pezizomycotina</taxon>
        <taxon>Sordariomycetes</taxon>
        <taxon>Sordariomycetidae</taxon>
        <taxon>Sordariales</taxon>
        <taxon>Lasiosphaeriaceae</taxon>
        <taxon>Cercophora</taxon>
    </lineage>
</organism>
<dbReference type="GO" id="GO:0008474">
    <property type="term" value="F:palmitoyl-(protein) hydrolase activity"/>
    <property type="evidence" value="ECO:0007669"/>
    <property type="project" value="TreeGrafter"/>
</dbReference>
<dbReference type="InterPro" id="IPR029058">
    <property type="entry name" value="AB_hydrolase_fold"/>
</dbReference>
<comment type="caution">
    <text evidence="4">The sequence shown here is derived from an EMBL/GenBank/DDBJ whole genome shotgun (WGS) entry which is preliminary data.</text>
</comment>
<proteinExistence type="inferred from homology"/>
<dbReference type="SUPFAM" id="SSF53474">
    <property type="entry name" value="alpha/beta-Hydrolases"/>
    <property type="match status" value="1"/>
</dbReference>
<dbReference type="InterPro" id="IPR050565">
    <property type="entry name" value="LYPA1-2/EST-like"/>
</dbReference>
<gene>
    <name evidence="4" type="ORF">B0T16DRAFT_406944</name>
</gene>
<dbReference type="InterPro" id="IPR003140">
    <property type="entry name" value="PLipase/COase/thioEstase"/>
</dbReference>
<dbReference type="Gene3D" id="3.40.50.1820">
    <property type="entry name" value="alpha/beta hydrolase"/>
    <property type="match status" value="1"/>
</dbReference>
<dbReference type="GO" id="GO:0052689">
    <property type="term" value="F:carboxylic ester hydrolase activity"/>
    <property type="evidence" value="ECO:0007669"/>
    <property type="project" value="TreeGrafter"/>
</dbReference>
<evidence type="ECO:0000259" key="3">
    <source>
        <dbReference type="Pfam" id="PF02230"/>
    </source>
</evidence>
<accession>A0AA39YJ10</accession>
<dbReference type="EMBL" id="JAULSV010000002">
    <property type="protein sequence ID" value="KAK0652870.1"/>
    <property type="molecule type" value="Genomic_DNA"/>
</dbReference>
<feature type="domain" description="Phospholipase/carboxylesterase/thioesterase" evidence="3">
    <location>
        <begin position="17"/>
        <end position="75"/>
    </location>
</feature>
<protein>
    <recommendedName>
        <fullName evidence="3">Phospholipase/carboxylesterase/thioesterase domain-containing protein</fullName>
    </recommendedName>
</protein>
<feature type="region of interest" description="Disordered" evidence="2">
    <location>
        <begin position="1"/>
        <end position="23"/>
    </location>
</feature>
<feature type="compositionally biased region" description="Basic and acidic residues" evidence="2">
    <location>
        <begin position="1"/>
        <end position="12"/>
    </location>
</feature>
<evidence type="ECO:0000256" key="2">
    <source>
        <dbReference type="SAM" id="MobiDB-lite"/>
    </source>
</evidence>
<dbReference type="AlphaFoldDB" id="A0AA39YJ10"/>
<dbReference type="PANTHER" id="PTHR10655:SF64">
    <property type="entry name" value="PHOSPHOLIPASE_CARBOXYLESTERASE_THIOESTERASE DOMAIN-CONTAINING PROTEIN"/>
    <property type="match status" value="1"/>
</dbReference>
<dbReference type="Pfam" id="PF02230">
    <property type="entry name" value="Abhydrolase_2"/>
    <property type="match status" value="1"/>
</dbReference>
<dbReference type="Proteomes" id="UP001174936">
    <property type="component" value="Unassembled WGS sequence"/>
</dbReference>
<evidence type="ECO:0000313" key="5">
    <source>
        <dbReference type="Proteomes" id="UP001174936"/>
    </source>
</evidence>
<dbReference type="GO" id="GO:0005737">
    <property type="term" value="C:cytoplasm"/>
    <property type="evidence" value="ECO:0007669"/>
    <property type="project" value="TreeGrafter"/>
</dbReference>
<sequence length="83" mass="9332">MLEMEGKGDGSRPEVFNTPVFLGHGDEDEKVPVQLGKASSETLTFLGFDVEWHGYEGLGHWFSSDMIADMAHFLDEKANWNNE</sequence>
<evidence type="ECO:0000256" key="1">
    <source>
        <dbReference type="ARBA" id="ARBA00006499"/>
    </source>
</evidence>